<dbReference type="PANTHER" id="PTHR32322:SF18">
    <property type="entry name" value="S-ADENOSYLMETHIONINE_S-ADENOSYLHOMOCYSTEINE TRANSPORTER"/>
    <property type="match status" value="1"/>
</dbReference>
<evidence type="ECO:0000256" key="6">
    <source>
        <dbReference type="SAM" id="Phobius"/>
    </source>
</evidence>
<evidence type="ECO:0000256" key="3">
    <source>
        <dbReference type="ARBA" id="ARBA00022692"/>
    </source>
</evidence>
<name>A0A5K7SBQ8_9BACT</name>
<feature type="transmembrane region" description="Helical" evidence="6">
    <location>
        <begin position="252"/>
        <end position="270"/>
    </location>
</feature>
<keyword evidence="9" id="KW-1185">Reference proteome</keyword>
<feature type="transmembrane region" description="Helical" evidence="6">
    <location>
        <begin position="38"/>
        <end position="57"/>
    </location>
</feature>
<feature type="transmembrane region" description="Helical" evidence="6">
    <location>
        <begin position="182"/>
        <end position="206"/>
    </location>
</feature>
<organism evidence="8 9">
    <name type="scientific">Aquipluma nitroreducens</name>
    <dbReference type="NCBI Taxonomy" id="2010828"/>
    <lineage>
        <taxon>Bacteria</taxon>
        <taxon>Pseudomonadati</taxon>
        <taxon>Bacteroidota</taxon>
        <taxon>Bacteroidia</taxon>
        <taxon>Marinilabiliales</taxon>
        <taxon>Prolixibacteraceae</taxon>
        <taxon>Aquipluma</taxon>
    </lineage>
</organism>
<dbReference type="GO" id="GO:0005886">
    <property type="term" value="C:plasma membrane"/>
    <property type="evidence" value="ECO:0007669"/>
    <property type="project" value="UniProtKB-SubCell"/>
</dbReference>
<sequence>MKKYLLQTTFLAIVASLLWSSAFVGIKIGLRYQTPLQFAGIRFMISGLILLPVIGNFRKFSKEVKENFGYVFLISFLQVVLQYTFFYLGISLVPASISAMIVGSGPLFVALVAHFSIADDRMSWVKSISILLGIAGVAVITLGRESLPSGAEIAFLGVVYLLLNNLTSGITNVIIARKRQTISPLILTSSSLFIGGLAMFLISIPIEGFSERSFPPEYFVSLAWLSFLSAAAISIWNTLLRRPGVKVSELNIWKFLIPVAGAVLSWIILPNESADVVSVLGMILIALSLLILNLPIRRRN</sequence>
<dbReference type="PANTHER" id="PTHR32322">
    <property type="entry name" value="INNER MEMBRANE TRANSPORTER"/>
    <property type="match status" value="1"/>
</dbReference>
<dbReference type="InterPro" id="IPR037185">
    <property type="entry name" value="EmrE-like"/>
</dbReference>
<comment type="subcellular location">
    <subcellularLocation>
        <location evidence="1">Cell membrane</location>
        <topology evidence="1">Multi-pass membrane protein</topology>
    </subcellularLocation>
</comment>
<keyword evidence="4 6" id="KW-1133">Transmembrane helix</keyword>
<evidence type="ECO:0000256" key="4">
    <source>
        <dbReference type="ARBA" id="ARBA00022989"/>
    </source>
</evidence>
<dbReference type="SUPFAM" id="SSF103481">
    <property type="entry name" value="Multidrug resistance efflux transporter EmrE"/>
    <property type="match status" value="2"/>
</dbReference>
<keyword evidence="3 6" id="KW-0812">Transmembrane</keyword>
<feature type="transmembrane region" description="Helical" evidence="6">
    <location>
        <begin position="276"/>
        <end position="296"/>
    </location>
</feature>
<dbReference type="EMBL" id="AP018694">
    <property type="protein sequence ID" value="BBE19002.1"/>
    <property type="molecule type" value="Genomic_DNA"/>
</dbReference>
<evidence type="ECO:0000259" key="7">
    <source>
        <dbReference type="Pfam" id="PF00892"/>
    </source>
</evidence>
<dbReference type="AlphaFoldDB" id="A0A5K7SBQ8"/>
<evidence type="ECO:0000256" key="2">
    <source>
        <dbReference type="ARBA" id="ARBA00022475"/>
    </source>
</evidence>
<feature type="transmembrane region" description="Helical" evidence="6">
    <location>
        <begin position="124"/>
        <end position="142"/>
    </location>
</feature>
<dbReference type="InterPro" id="IPR000620">
    <property type="entry name" value="EamA_dom"/>
</dbReference>
<evidence type="ECO:0000256" key="5">
    <source>
        <dbReference type="ARBA" id="ARBA00023136"/>
    </source>
</evidence>
<evidence type="ECO:0000313" key="9">
    <source>
        <dbReference type="Proteomes" id="UP001193389"/>
    </source>
</evidence>
<dbReference type="KEGG" id="anf:AQPE_3175"/>
<feature type="transmembrane region" description="Helical" evidence="6">
    <location>
        <begin position="218"/>
        <end position="240"/>
    </location>
</feature>
<feature type="transmembrane region" description="Helical" evidence="6">
    <location>
        <begin position="154"/>
        <end position="175"/>
    </location>
</feature>
<proteinExistence type="predicted"/>
<feature type="transmembrane region" description="Helical" evidence="6">
    <location>
        <begin position="96"/>
        <end position="117"/>
    </location>
</feature>
<dbReference type="Proteomes" id="UP001193389">
    <property type="component" value="Chromosome"/>
</dbReference>
<feature type="domain" description="EamA" evidence="7">
    <location>
        <begin position="156"/>
        <end position="293"/>
    </location>
</feature>
<feature type="domain" description="EamA" evidence="7">
    <location>
        <begin position="10"/>
        <end position="141"/>
    </location>
</feature>
<dbReference type="InterPro" id="IPR050638">
    <property type="entry name" value="AA-Vitamin_Transporters"/>
</dbReference>
<evidence type="ECO:0000256" key="1">
    <source>
        <dbReference type="ARBA" id="ARBA00004651"/>
    </source>
</evidence>
<evidence type="ECO:0000313" key="8">
    <source>
        <dbReference type="EMBL" id="BBE19002.1"/>
    </source>
</evidence>
<protein>
    <submittedName>
        <fullName evidence="8">Permease of the drug/metabolite transporter superfamily</fullName>
    </submittedName>
</protein>
<dbReference type="Pfam" id="PF00892">
    <property type="entry name" value="EamA"/>
    <property type="match status" value="2"/>
</dbReference>
<feature type="transmembrane region" description="Helical" evidence="6">
    <location>
        <begin position="69"/>
        <end position="90"/>
    </location>
</feature>
<keyword evidence="5 6" id="KW-0472">Membrane</keyword>
<keyword evidence="2" id="KW-1003">Cell membrane</keyword>
<accession>A0A5K7SBQ8</accession>
<gene>
    <name evidence="8" type="ORF">AQPE_3175</name>
</gene>
<reference evidence="8" key="1">
    <citation type="journal article" date="2020" name="Int. J. Syst. Evol. Microbiol.">
        <title>Aquipluma nitroreducens gen. nov. sp. nov., a novel facultatively anaerobic bacterium isolated from a freshwater lake.</title>
        <authorList>
            <person name="Watanabe M."/>
            <person name="Kojima H."/>
            <person name="Fukui M."/>
        </authorList>
    </citation>
    <scope>NUCLEOTIDE SEQUENCE</scope>
    <source>
        <strain evidence="8">MeG22</strain>
    </source>
</reference>